<dbReference type="Proteomes" id="UP000031036">
    <property type="component" value="Unassembled WGS sequence"/>
</dbReference>
<reference evidence="1 2" key="1">
    <citation type="submission" date="2014-11" db="EMBL/GenBank/DDBJ databases">
        <title>Genetic blueprint of the zoonotic pathogen Toxocara canis.</title>
        <authorList>
            <person name="Zhu X.-Q."/>
            <person name="Korhonen P.K."/>
            <person name="Cai H."/>
            <person name="Young N.D."/>
            <person name="Nejsum P."/>
            <person name="von Samson-Himmelstjerna G."/>
            <person name="Boag P.R."/>
            <person name="Tan P."/>
            <person name="Li Q."/>
            <person name="Min J."/>
            <person name="Yang Y."/>
            <person name="Wang X."/>
            <person name="Fang X."/>
            <person name="Hall R.S."/>
            <person name="Hofmann A."/>
            <person name="Sternberg P.W."/>
            <person name="Jex A.R."/>
            <person name="Gasser R.B."/>
        </authorList>
    </citation>
    <scope>NUCLEOTIDE SEQUENCE [LARGE SCALE GENOMIC DNA]</scope>
    <source>
        <strain evidence="1">PN_DK_2014</strain>
    </source>
</reference>
<dbReference type="OrthoDB" id="10057873at2759"/>
<keyword evidence="2" id="KW-1185">Reference proteome</keyword>
<evidence type="ECO:0008006" key="3">
    <source>
        <dbReference type="Google" id="ProtNLM"/>
    </source>
</evidence>
<protein>
    <recommendedName>
        <fullName evidence="3">BED-type domain-containing protein</fullName>
    </recommendedName>
</protein>
<gene>
    <name evidence="1" type="ORF">Tcan_14910</name>
</gene>
<sequence length="244" mass="27050">MVAIADGDRTYAAQMSSLVSRAVEKVDAAGNKQRWKVVDIEQKHLRVYKIMHGANIVWAFKNEYEVLHDETGNTCCEEVTAVSIRSGEDDSVSTCSDGDLLDFGEDKIDDFEEADRKIGHDMRFPKRLSCMAHTLQLALAGGLKASGCRAEVGALIRVVGKFRKTRLAAERLHASIVLPLNATEMGECETALQQGRSRALSHPVWQFYEVFQGGYKCPRCGGRELVGLNTTNAVKHLKVRHEAE</sequence>
<organism evidence="1 2">
    <name type="scientific">Toxocara canis</name>
    <name type="common">Canine roundworm</name>
    <dbReference type="NCBI Taxonomy" id="6265"/>
    <lineage>
        <taxon>Eukaryota</taxon>
        <taxon>Metazoa</taxon>
        <taxon>Ecdysozoa</taxon>
        <taxon>Nematoda</taxon>
        <taxon>Chromadorea</taxon>
        <taxon>Rhabditida</taxon>
        <taxon>Spirurina</taxon>
        <taxon>Ascaridomorpha</taxon>
        <taxon>Ascaridoidea</taxon>
        <taxon>Toxocaridae</taxon>
        <taxon>Toxocara</taxon>
    </lineage>
</organism>
<evidence type="ECO:0000313" key="2">
    <source>
        <dbReference type="Proteomes" id="UP000031036"/>
    </source>
</evidence>
<name>A0A0B2V6D0_TOXCA</name>
<evidence type="ECO:0000313" key="1">
    <source>
        <dbReference type="EMBL" id="KHN77017.1"/>
    </source>
</evidence>
<dbReference type="AlphaFoldDB" id="A0A0B2V6D0"/>
<proteinExistence type="predicted"/>
<comment type="caution">
    <text evidence="1">The sequence shown here is derived from an EMBL/GenBank/DDBJ whole genome shotgun (WGS) entry which is preliminary data.</text>
</comment>
<dbReference type="EMBL" id="JPKZ01002387">
    <property type="protein sequence ID" value="KHN77017.1"/>
    <property type="molecule type" value="Genomic_DNA"/>
</dbReference>
<accession>A0A0B2V6D0</accession>